<dbReference type="GO" id="GO:0045944">
    <property type="term" value="P:positive regulation of transcription by RNA polymerase II"/>
    <property type="evidence" value="ECO:0007669"/>
    <property type="project" value="TreeGrafter"/>
</dbReference>
<keyword evidence="6" id="KW-1185">Reference proteome</keyword>
<dbReference type="STRING" id="490622.A0A395NEV4"/>
<dbReference type="GO" id="GO:0000981">
    <property type="term" value="F:DNA-binding transcription factor activity, RNA polymerase II-specific"/>
    <property type="evidence" value="ECO:0007669"/>
    <property type="project" value="InterPro"/>
</dbReference>
<evidence type="ECO:0000313" key="5">
    <source>
        <dbReference type="EMBL" id="RFU74357.1"/>
    </source>
</evidence>
<dbReference type="OrthoDB" id="5391043at2759"/>
<dbReference type="SUPFAM" id="SSF57701">
    <property type="entry name" value="Zn2/Cys6 DNA-binding domain"/>
    <property type="match status" value="1"/>
</dbReference>
<evidence type="ECO:0000256" key="2">
    <source>
        <dbReference type="ARBA" id="ARBA00023242"/>
    </source>
</evidence>
<feature type="compositionally biased region" description="Basic residues" evidence="3">
    <location>
        <begin position="34"/>
        <end position="43"/>
    </location>
</feature>
<dbReference type="EMBL" id="PXOA01000546">
    <property type="protein sequence ID" value="RFU74357.1"/>
    <property type="molecule type" value="Genomic_DNA"/>
</dbReference>
<dbReference type="Proteomes" id="UP000266272">
    <property type="component" value="Unassembled WGS sequence"/>
</dbReference>
<dbReference type="AlphaFoldDB" id="A0A395NEV4"/>
<evidence type="ECO:0000313" key="6">
    <source>
        <dbReference type="Proteomes" id="UP000266272"/>
    </source>
</evidence>
<dbReference type="PANTHER" id="PTHR37534">
    <property type="entry name" value="TRANSCRIPTIONAL ACTIVATOR PROTEIN UGA3"/>
    <property type="match status" value="1"/>
</dbReference>
<reference evidence="5 6" key="1">
    <citation type="journal article" date="2018" name="PLoS Pathog.">
        <title>Evolution of structural diversity of trichothecenes, a family of toxins produced by plant pathogenic and entomopathogenic fungi.</title>
        <authorList>
            <person name="Proctor R.H."/>
            <person name="McCormick S.P."/>
            <person name="Kim H.S."/>
            <person name="Cardoza R.E."/>
            <person name="Stanley A.M."/>
            <person name="Lindo L."/>
            <person name="Kelly A."/>
            <person name="Brown D.W."/>
            <person name="Lee T."/>
            <person name="Vaughan M.M."/>
            <person name="Alexander N.J."/>
            <person name="Busman M."/>
            <person name="Gutierrez S."/>
        </authorList>
    </citation>
    <scope>NUCLEOTIDE SEQUENCE [LARGE SCALE GENOMIC DNA]</scope>
    <source>
        <strain evidence="5 6">IBT 40837</strain>
    </source>
</reference>
<dbReference type="Pfam" id="PF11951">
    <property type="entry name" value="Fungal_trans_2"/>
    <property type="match status" value="1"/>
</dbReference>
<dbReference type="PROSITE" id="PS50048">
    <property type="entry name" value="ZN2_CY6_FUNGAL_2"/>
    <property type="match status" value="1"/>
</dbReference>
<sequence length="927" mass="103206">MEKQPVATAKAALLGSQGGSSQQNDGGKEDASRKKTGTRKRTKTGCLTCRRRRIKCDEGRPICHNCIKSRRECEGYSQRVIFKEPLGSYSSPFNQPIFTSGPSTIVDESLPVHPGRQSSRGLFPAIAPRPPTFEQRQIGLPLQPASAALYQQQFHREPMLQNPSAYHIGPSQYMQTPYNAQFPNPLLASEANAGPAYYTNSPPAAHFFPVQGDVTARDMLANFGALNRNHTLNIHPGTIAPQPPNNEWEFDMLDDVASLPDLDDDLPDVRGTMLPIQSMVSERWTTSAAEASIFSAFAQNDDVLAYMETPYSSEFWASGLNTIFMHFINVTGPGISIFEGNISCASERPRSGNTVGGGQNLWSYAIPALALQHLGLFHAMLALASLQLAKLRDSPPTAALRHYHRAIRRIAKSVKSPSRRTQPATLAATLLLGYFEVWSSDHTKWCNHLFGARILFREMSLGNMTRSYFPIKRMRQRQEAAGYQLGHISSYFHSSHQHAAPAQSRMHTLDYGFLNAITGFNVTPEDYGDGRGQLSDERCTSVTDKEIEKYDIICDLFWWYCKMDVYQSMLGGTKLFMEYECWTQIPPRAPFSTYSAAYGTYDHLILLLGRLSDFVSKDLSRKQKAIEAQGGSTGGGSPPMFPGMFPTFGKVQAPMGFSPPRDGTPQSEPQDDVDPEASYEIALQEWNSIYRAFETFKSHLGPEFQPIGDELDTQRGTRTPFGDAIYFRTYSIAGIWMNYYMGFIHLYRSHPSMPPVAMRAAGLTAEKTAGFALKIGQIASGLAVDCSEYTEINTYLGAALIESSFCVFVAGVQYNDTAQRSWVIQRMHDIARLTGWQSAMQIACGCESAWIKASQMGGPEYTRPAIINDVPSSIWKNPRRIDKKLDELDSGEERRLVLAKAERTHYAIGILAVETELARLELRDDLN</sequence>
<dbReference type="Gene3D" id="4.10.240.10">
    <property type="entry name" value="Zn(2)-C6 fungal-type DNA-binding domain"/>
    <property type="match status" value="1"/>
</dbReference>
<organism evidence="5 6">
    <name type="scientific">Trichoderma arundinaceum</name>
    <dbReference type="NCBI Taxonomy" id="490622"/>
    <lineage>
        <taxon>Eukaryota</taxon>
        <taxon>Fungi</taxon>
        <taxon>Dikarya</taxon>
        <taxon>Ascomycota</taxon>
        <taxon>Pezizomycotina</taxon>
        <taxon>Sordariomycetes</taxon>
        <taxon>Hypocreomycetidae</taxon>
        <taxon>Hypocreales</taxon>
        <taxon>Hypocreaceae</taxon>
        <taxon>Trichoderma</taxon>
    </lineage>
</organism>
<evidence type="ECO:0000259" key="4">
    <source>
        <dbReference type="PROSITE" id="PS50048"/>
    </source>
</evidence>
<accession>A0A395NEV4</accession>
<dbReference type="GO" id="GO:0008270">
    <property type="term" value="F:zinc ion binding"/>
    <property type="evidence" value="ECO:0007669"/>
    <property type="project" value="InterPro"/>
</dbReference>
<evidence type="ECO:0000256" key="3">
    <source>
        <dbReference type="SAM" id="MobiDB-lite"/>
    </source>
</evidence>
<dbReference type="InterPro" id="IPR021858">
    <property type="entry name" value="Fun_TF"/>
</dbReference>
<dbReference type="InterPro" id="IPR036864">
    <property type="entry name" value="Zn2-C6_fun-type_DNA-bd_sf"/>
</dbReference>
<dbReference type="SMART" id="SM00066">
    <property type="entry name" value="GAL4"/>
    <property type="match status" value="1"/>
</dbReference>
<dbReference type="GO" id="GO:0000976">
    <property type="term" value="F:transcription cis-regulatory region binding"/>
    <property type="evidence" value="ECO:0007669"/>
    <property type="project" value="TreeGrafter"/>
</dbReference>
<feature type="domain" description="Zn(2)-C6 fungal-type" evidence="4">
    <location>
        <begin position="45"/>
        <end position="73"/>
    </location>
</feature>
<name>A0A395NEV4_TRIAR</name>
<feature type="region of interest" description="Disordered" evidence="3">
    <location>
        <begin position="1"/>
        <end position="43"/>
    </location>
</feature>
<proteinExistence type="predicted"/>
<dbReference type="PROSITE" id="PS00463">
    <property type="entry name" value="ZN2_CY6_FUNGAL_1"/>
    <property type="match status" value="1"/>
</dbReference>
<dbReference type="Pfam" id="PF00172">
    <property type="entry name" value="Zn_clus"/>
    <property type="match status" value="1"/>
</dbReference>
<dbReference type="InterPro" id="IPR001138">
    <property type="entry name" value="Zn2Cys6_DnaBD"/>
</dbReference>
<dbReference type="PANTHER" id="PTHR37534:SF23">
    <property type="entry name" value="ZN(II)2CYS6 TRANSCRIPTION FACTOR (EUROFUNG)"/>
    <property type="match status" value="1"/>
</dbReference>
<dbReference type="GO" id="GO:0005634">
    <property type="term" value="C:nucleus"/>
    <property type="evidence" value="ECO:0007669"/>
    <property type="project" value="UniProtKB-SubCell"/>
</dbReference>
<protein>
    <submittedName>
        <fullName evidence="5">Upc2-regulatory involved in control of sterol uptake</fullName>
    </submittedName>
</protein>
<comment type="subcellular location">
    <subcellularLocation>
        <location evidence="1">Nucleus</location>
    </subcellularLocation>
</comment>
<evidence type="ECO:0000256" key="1">
    <source>
        <dbReference type="ARBA" id="ARBA00004123"/>
    </source>
</evidence>
<dbReference type="CDD" id="cd00067">
    <property type="entry name" value="GAL4"/>
    <property type="match status" value="1"/>
</dbReference>
<gene>
    <name evidence="5" type="ORF">TARUN_7892</name>
</gene>
<keyword evidence="2" id="KW-0539">Nucleus</keyword>
<comment type="caution">
    <text evidence="5">The sequence shown here is derived from an EMBL/GenBank/DDBJ whole genome shotgun (WGS) entry which is preliminary data.</text>
</comment>